<keyword evidence="2" id="KW-1185">Reference proteome</keyword>
<dbReference type="NCBIfam" id="TIGR03976">
    <property type="entry name" value="chp_LLNDYxLRE"/>
    <property type="match status" value="1"/>
</dbReference>
<reference evidence="2" key="1">
    <citation type="journal article" date="2019" name="Int. J. Syst. Evol. Microbiol.">
        <title>The Global Catalogue of Microorganisms (GCM) 10K type strain sequencing project: providing services to taxonomists for standard genome sequencing and annotation.</title>
        <authorList>
            <consortium name="The Broad Institute Genomics Platform"/>
            <consortium name="The Broad Institute Genome Sequencing Center for Infectious Disease"/>
            <person name="Wu L."/>
            <person name="Ma J."/>
        </authorList>
    </citation>
    <scope>NUCLEOTIDE SEQUENCE [LARGE SCALE GENOMIC DNA]</scope>
    <source>
        <strain evidence="2">NBRC 103627</strain>
    </source>
</reference>
<proteinExistence type="predicted"/>
<organism evidence="1 2">
    <name type="scientific">Flavobacterium chungangensis</name>
    <dbReference type="NCBI Taxonomy" id="2708132"/>
    <lineage>
        <taxon>Bacteria</taxon>
        <taxon>Pseudomonadati</taxon>
        <taxon>Bacteroidota</taxon>
        <taxon>Flavobacteriia</taxon>
        <taxon>Flavobacteriales</taxon>
        <taxon>Flavobacteriaceae</taxon>
        <taxon>Flavobacterium</taxon>
    </lineage>
</organism>
<dbReference type="RefSeq" id="WP_379796542.1">
    <property type="nucleotide sequence ID" value="NZ_JBHSFY010000004.1"/>
</dbReference>
<gene>
    <name evidence="1" type="primary">hxsD</name>
    <name evidence="1" type="ORF">ACFO3N_07590</name>
</gene>
<sequence>MKDILKLDNELHFSLNEELYNQDVIYKCFYWYGADFNIDINKINSTFLITITSKLGTINHNELVIKIKQDLIDFKLRDIVTKETKNIRELLIAKAFAHFESDDNPSTEISDPVGFDPTNF</sequence>
<dbReference type="InterPro" id="IPR023974">
    <property type="entry name" value="HxsD"/>
</dbReference>
<evidence type="ECO:0000313" key="2">
    <source>
        <dbReference type="Proteomes" id="UP001596003"/>
    </source>
</evidence>
<comment type="caution">
    <text evidence="1">The sequence shown here is derived from an EMBL/GenBank/DDBJ whole genome shotgun (WGS) entry which is preliminary data.</text>
</comment>
<dbReference type="EMBL" id="JBHSFY010000004">
    <property type="protein sequence ID" value="MFC4476920.1"/>
    <property type="molecule type" value="Genomic_DNA"/>
</dbReference>
<name>A0ABV8ZCS6_9FLAO</name>
<dbReference type="Proteomes" id="UP001596003">
    <property type="component" value="Unassembled WGS sequence"/>
</dbReference>
<evidence type="ECO:0000313" key="1">
    <source>
        <dbReference type="EMBL" id="MFC4476920.1"/>
    </source>
</evidence>
<accession>A0ABV8ZCS6</accession>
<protein>
    <submittedName>
        <fullName evidence="1">His-Xaa-Ser system protein HxsD</fullName>
    </submittedName>
</protein>